<evidence type="ECO:0000256" key="1">
    <source>
        <dbReference type="ARBA" id="ARBA00022603"/>
    </source>
</evidence>
<dbReference type="Gene3D" id="3.90.1410.10">
    <property type="entry name" value="set domain protein methyltransferase, domain 1"/>
    <property type="match status" value="1"/>
</dbReference>
<dbReference type="AlphaFoldDB" id="A0AAX4PBX7"/>
<dbReference type="PANTHER" id="PTHR13271">
    <property type="entry name" value="UNCHARACTERIZED PUTATIVE METHYLTRANSFERASE"/>
    <property type="match status" value="1"/>
</dbReference>
<dbReference type="InterPro" id="IPR015353">
    <property type="entry name" value="Rubisco_LSMT_subst-bd"/>
</dbReference>
<dbReference type="InterPro" id="IPR046341">
    <property type="entry name" value="SET_dom_sf"/>
</dbReference>
<dbReference type="Proteomes" id="UP001472866">
    <property type="component" value="Chromosome 07"/>
</dbReference>
<keyword evidence="5" id="KW-1133">Transmembrane helix</keyword>
<feature type="region of interest" description="Disordered" evidence="4">
    <location>
        <begin position="1"/>
        <end position="22"/>
    </location>
</feature>
<dbReference type="GO" id="GO:0032259">
    <property type="term" value="P:methylation"/>
    <property type="evidence" value="ECO:0007669"/>
    <property type="project" value="UniProtKB-KW"/>
</dbReference>
<dbReference type="InterPro" id="IPR050600">
    <property type="entry name" value="SETD3_SETD6_MTase"/>
</dbReference>
<dbReference type="Gene3D" id="3.90.1420.10">
    <property type="entry name" value="Rubisco LSMT, substrate-binding domain"/>
    <property type="match status" value="1"/>
</dbReference>
<keyword evidence="5" id="KW-0812">Transmembrane</keyword>
<evidence type="ECO:0000256" key="5">
    <source>
        <dbReference type="SAM" id="Phobius"/>
    </source>
</evidence>
<evidence type="ECO:0000256" key="3">
    <source>
        <dbReference type="ARBA" id="ARBA00022691"/>
    </source>
</evidence>
<dbReference type="PANTHER" id="PTHR13271:SF137">
    <property type="entry name" value="SET DOMAIN-CONTAINING PROTEIN"/>
    <property type="match status" value="1"/>
</dbReference>
<evidence type="ECO:0000313" key="7">
    <source>
        <dbReference type="EMBL" id="WZN63229.1"/>
    </source>
</evidence>
<protein>
    <submittedName>
        <fullName evidence="7">Rubisco LSMT substrate-binding protein</fullName>
    </submittedName>
</protein>
<evidence type="ECO:0000256" key="4">
    <source>
        <dbReference type="SAM" id="MobiDB-lite"/>
    </source>
</evidence>
<proteinExistence type="predicted"/>
<dbReference type="InterPro" id="IPR036464">
    <property type="entry name" value="Rubisco_LSMT_subst-bd_sf"/>
</dbReference>
<keyword evidence="8" id="KW-1185">Reference proteome</keyword>
<name>A0AAX4PBX7_9CHLO</name>
<evidence type="ECO:0000256" key="2">
    <source>
        <dbReference type="ARBA" id="ARBA00022679"/>
    </source>
</evidence>
<dbReference type="GO" id="GO:0016279">
    <property type="term" value="F:protein-lysine N-methyltransferase activity"/>
    <property type="evidence" value="ECO:0007669"/>
    <property type="project" value="TreeGrafter"/>
</dbReference>
<keyword evidence="5" id="KW-0472">Membrane</keyword>
<dbReference type="SUPFAM" id="SSF82199">
    <property type="entry name" value="SET domain"/>
    <property type="match status" value="1"/>
</dbReference>
<dbReference type="Pfam" id="PF09273">
    <property type="entry name" value="Rubis-subs-bind"/>
    <property type="match status" value="1"/>
</dbReference>
<feature type="compositionally biased region" description="Basic residues" evidence="4">
    <location>
        <begin position="12"/>
        <end position="21"/>
    </location>
</feature>
<keyword evidence="1" id="KW-0489">Methyltransferase</keyword>
<dbReference type="SUPFAM" id="SSF81822">
    <property type="entry name" value="RuBisCo LSMT C-terminal, substrate-binding domain"/>
    <property type="match status" value="1"/>
</dbReference>
<sequence length="508" mass="57441">MVMHHATSSRPRGPRVRHPHPLRTDRARRALALGATTSGRYASRSRKPDAELLSWAKSKGAQPMDVFSLREDEETGVRGVYTKRALEADSIVCEVPRKLALEVTTAKTKCPVDGLDQEFWNKCDWWGKLACLLLAELQKGDSSPLKAYLDALPEAIPTPLHWTPEQLEMLQYRPLVDEVDKQREVWHGLYDRYCSASSARPLPTREAFVHAIECVRSRTFSGPYEGSNWETRIKQYGLVLVLAVGYVLGGFGEAYQAFNGALVVFLTILFRDLLVQRNPRSIRYVLCPVLDMFNHRSDVESDPSYEYFRNTFTLTLSKPVAENQEVCINYGKRGNDELMQYYGFVVPDNRHDSYTLSGFLVKAADVMRAEFSQEGGEGLAAKRLEMLSGTDTDVVVVRPKRLGLTGRALQALRVLVSTEEELRGRAALLDFGTKVSDANEALALRLMRRVCERELEEVLPTTKEEDEKALANLSGMGQDLSQVEVKMQALRFRIQKKRVLETYIESQV</sequence>
<keyword evidence="3" id="KW-0949">S-adenosyl-L-methionine</keyword>
<evidence type="ECO:0000313" key="8">
    <source>
        <dbReference type="Proteomes" id="UP001472866"/>
    </source>
</evidence>
<evidence type="ECO:0000259" key="6">
    <source>
        <dbReference type="Pfam" id="PF09273"/>
    </source>
</evidence>
<reference evidence="7 8" key="1">
    <citation type="submission" date="2024-03" db="EMBL/GenBank/DDBJ databases">
        <title>Complete genome sequence of the green alga Chloropicon roscoffensis RCC1871.</title>
        <authorList>
            <person name="Lemieux C."/>
            <person name="Pombert J.-F."/>
            <person name="Otis C."/>
            <person name="Turmel M."/>
        </authorList>
    </citation>
    <scope>NUCLEOTIDE SEQUENCE [LARGE SCALE GENOMIC DNA]</scope>
    <source>
        <strain evidence="7 8">RCC1871</strain>
    </source>
</reference>
<keyword evidence="2" id="KW-0808">Transferase</keyword>
<dbReference type="EMBL" id="CP151507">
    <property type="protein sequence ID" value="WZN63229.1"/>
    <property type="molecule type" value="Genomic_DNA"/>
</dbReference>
<gene>
    <name evidence="7" type="ORF">HKI87_07g47770</name>
</gene>
<organism evidence="7 8">
    <name type="scientific">Chloropicon roscoffensis</name>
    <dbReference type="NCBI Taxonomy" id="1461544"/>
    <lineage>
        <taxon>Eukaryota</taxon>
        <taxon>Viridiplantae</taxon>
        <taxon>Chlorophyta</taxon>
        <taxon>Chloropicophyceae</taxon>
        <taxon>Chloropicales</taxon>
        <taxon>Chloropicaceae</taxon>
        <taxon>Chloropicon</taxon>
    </lineage>
</organism>
<accession>A0AAX4PBX7</accession>
<dbReference type="CDD" id="cd10527">
    <property type="entry name" value="SET_LSMT"/>
    <property type="match status" value="1"/>
</dbReference>
<feature type="transmembrane region" description="Helical" evidence="5">
    <location>
        <begin position="233"/>
        <end position="251"/>
    </location>
</feature>
<feature type="domain" description="Rubisco LSMT substrate-binding" evidence="6">
    <location>
        <begin position="380"/>
        <end position="500"/>
    </location>
</feature>